<name>A0A1U7ZSZ5_NELNU</name>
<dbReference type="SUPFAM" id="SSF55811">
    <property type="entry name" value="Nudix"/>
    <property type="match status" value="1"/>
</dbReference>
<organism evidence="3 4">
    <name type="scientific">Nelumbo nucifera</name>
    <name type="common">Sacred lotus</name>
    <dbReference type="NCBI Taxonomy" id="4432"/>
    <lineage>
        <taxon>Eukaryota</taxon>
        <taxon>Viridiplantae</taxon>
        <taxon>Streptophyta</taxon>
        <taxon>Embryophyta</taxon>
        <taxon>Tracheophyta</taxon>
        <taxon>Spermatophyta</taxon>
        <taxon>Magnoliopsida</taxon>
        <taxon>Proteales</taxon>
        <taxon>Nelumbonaceae</taxon>
        <taxon>Nelumbo</taxon>
    </lineage>
</organism>
<dbReference type="GeneID" id="104593342"/>
<accession>A0A1U7ZSZ5</accession>
<proteinExistence type="predicted"/>
<dbReference type="Pfam" id="PF00293">
    <property type="entry name" value="NUDIX"/>
    <property type="match status" value="1"/>
</dbReference>
<dbReference type="KEGG" id="nnu:104593342"/>
<dbReference type="OMA" id="GDFCTYE"/>
<evidence type="ECO:0000256" key="1">
    <source>
        <dbReference type="SAM" id="MobiDB-lite"/>
    </source>
</evidence>
<dbReference type="Proteomes" id="UP000189703">
    <property type="component" value="Unplaced"/>
</dbReference>
<dbReference type="InParanoid" id="A0A1U7ZSZ5"/>
<dbReference type="InterPro" id="IPR015797">
    <property type="entry name" value="NUDIX_hydrolase-like_dom_sf"/>
</dbReference>
<dbReference type="RefSeq" id="XP_010251405.1">
    <property type="nucleotide sequence ID" value="XM_010253103.2"/>
</dbReference>
<dbReference type="OrthoDB" id="433924at2759"/>
<evidence type="ECO:0000313" key="4">
    <source>
        <dbReference type="RefSeq" id="XP_010251405.1"/>
    </source>
</evidence>
<dbReference type="eggNOG" id="ENOG502QUVJ">
    <property type="taxonomic scope" value="Eukaryota"/>
</dbReference>
<sequence>MSPPIRSSSNNNSIPNKPHHHHRPALLPDLFLTALSLLFIFSSTSPKLHHLILKIPPFSLPPVPRRLFLKSPITIMSQTKPKDPNLNHFSTPQSLSDWLKPRLPSDSFSSWGVKPGTKNVHNLWLELSQGETSLLDSTPPLRTVHVATVRILDSHGRVLLESHQELSDGTVRERCRPLSEKMKPGESIEDAVARAVSEELGSIIRASYGNVDVSGLVRIVPGSYQTKVEERVSASYPGLPARYVLHSVDAWVEGLPKGDFCTEEEEEYGDSCDTKIAEKAVFVKRHFWKWIGPDSSVC</sequence>
<dbReference type="CDD" id="cd02883">
    <property type="entry name" value="NUDIX_Hydrolase"/>
    <property type="match status" value="1"/>
</dbReference>
<feature type="compositionally biased region" description="Low complexity" evidence="1">
    <location>
        <begin position="1"/>
        <end position="16"/>
    </location>
</feature>
<gene>
    <name evidence="4" type="primary">LOC104593342</name>
</gene>
<dbReference type="FunCoup" id="A0A1U7ZSZ5">
    <property type="interactions" value="357"/>
</dbReference>
<keyword evidence="3" id="KW-1185">Reference proteome</keyword>
<dbReference type="PANTHER" id="PTHR36395:SF1">
    <property type="entry name" value="RING-H2 ZINC FINGER PROTEIN"/>
    <property type="match status" value="1"/>
</dbReference>
<evidence type="ECO:0000313" key="3">
    <source>
        <dbReference type="Proteomes" id="UP000189703"/>
    </source>
</evidence>
<protein>
    <submittedName>
        <fullName evidence="4">Uncharacterized protein LOC104593342</fullName>
    </submittedName>
</protein>
<dbReference type="AlphaFoldDB" id="A0A1U7ZSZ5"/>
<dbReference type="PANTHER" id="PTHR36395">
    <property type="entry name" value="RING-H2 ZINC FINGER PROTEIN"/>
    <property type="match status" value="1"/>
</dbReference>
<reference evidence="4" key="1">
    <citation type="submission" date="2025-08" db="UniProtKB">
        <authorList>
            <consortium name="RefSeq"/>
        </authorList>
    </citation>
    <scope>IDENTIFICATION</scope>
</reference>
<dbReference type="InterPro" id="IPR000086">
    <property type="entry name" value="NUDIX_hydrolase_dom"/>
</dbReference>
<feature type="region of interest" description="Disordered" evidence="1">
    <location>
        <begin position="1"/>
        <end position="20"/>
    </location>
</feature>
<dbReference type="Gene3D" id="3.90.79.10">
    <property type="entry name" value="Nucleoside Triphosphate Pyrophosphohydrolase"/>
    <property type="match status" value="1"/>
</dbReference>
<feature type="domain" description="Nudix hydrolase" evidence="2">
    <location>
        <begin position="143"/>
        <end position="267"/>
    </location>
</feature>
<evidence type="ECO:0000259" key="2">
    <source>
        <dbReference type="Pfam" id="PF00293"/>
    </source>
</evidence>